<accession>A0A2W2E575</accession>
<evidence type="ECO:0000313" key="2">
    <source>
        <dbReference type="EMBL" id="PZG19192.1"/>
    </source>
</evidence>
<evidence type="ECO:0000313" key="3">
    <source>
        <dbReference type="Proteomes" id="UP000248924"/>
    </source>
</evidence>
<dbReference type="RefSeq" id="WP_111213900.1">
    <property type="nucleotide sequence ID" value="NZ_POTY01000060.1"/>
</dbReference>
<dbReference type="InterPro" id="IPR012577">
    <property type="entry name" value="NIPSNAP"/>
</dbReference>
<gene>
    <name evidence="2" type="ORF">C1I95_12080</name>
</gene>
<evidence type="ECO:0000259" key="1">
    <source>
        <dbReference type="Pfam" id="PF07978"/>
    </source>
</evidence>
<reference evidence="2 3" key="1">
    <citation type="submission" date="2018-01" db="EMBL/GenBank/DDBJ databases">
        <title>Draft genome sequence of Jishengella sp. NA12.</title>
        <authorList>
            <person name="Sahin N."/>
            <person name="Ay H."/>
            <person name="Saygin H."/>
        </authorList>
    </citation>
    <scope>NUCLEOTIDE SEQUENCE [LARGE SCALE GENOMIC DNA]</scope>
    <source>
        <strain evidence="2 3">NA12</strain>
    </source>
</reference>
<dbReference type="Proteomes" id="UP000248924">
    <property type="component" value="Unassembled WGS sequence"/>
</dbReference>
<dbReference type="Pfam" id="PF07978">
    <property type="entry name" value="NIPSNAP"/>
    <property type="match status" value="1"/>
</dbReference>
<proteinExistence type="predicted"/>
<dbReference type="AlphaFoldDB" id="A0A2W2E575"/>
<feature type="domain" description="NIPSNAP" evidence="1">
    <location>
        <begin position="5"/>
        <end position="77"/>
    </location>
</feature>
<sequence length="98" mass="11536">MRTVQIRTYSVRKGRLDEWVQAWRTLVVPLRREFGFEVHGSWVDRERDAHVWVISYDGDQSFEEANAAYWASPQRKQLGLDPGEFLVGEEVRTVEQVL</sequence>
<dbReference type="SUPFAM" id="SSF54909">
    <property type="entry name" value="Dimeric alpha+beta barrel"/>
    <property type="match status" value="1"/>
</dbReference>
<dbReference type="OrthoDB" id="5188748at2"/>
<dbReference type="InterPro" id="IPR011008">
    <property type="entry name" value="Dimeric_a/b-barrel"/>
</dbReference>
<keyword evidence="3" id="KW-1185">Reference proteome</keyword>
<dbReference type="EMBL" id="POTY01000060">
    <property type="protein sequence ID" value="PZG19192.1"/>
    <property type="molecule type" value="Genomic_DNA"/>
</dbReference>
<protein>
    <submittedName>
        <fullName evidence="2">NIPSNAP family containing protein</fullName>
    </submittedName>
</protein>
<name>A0A2W2E575_9ACTN</name>
<comment type="caution">
    <text evidence="2">The sequence shown here is derived from an EMBL/GenBank/DDBJ whole genome shotgun (WGS) entry which is preliminary data.</text>
</comment>
<dbReference type="Gene3D" id="3.30.70.100">
    <property type="match status" value="1"/>
</dbReference>
<organism evidence="2 3">
    <name type="scientific">Micromonospora craterilacus</name>
    <dbReference type="NCBI Taxonomy" id="1655439"/>
    <lineage>
        <taxon>Bacteria</taxon>
        <taxon>Bacillati</taxon>
        <taxon>Actinomycetota</taxon>
        <taxon>Actinomycetes</taxon>
        <taxon>Micromonosporales</taxon>
        <taxon>Micromonosporaceae</taxon>
        <taxon>Micromonospora</taxon>
    </lineage>
</organism>